<feature type="non-terminal residue" evidence="1">
    <location>
        <position position="1"/>
    </location>
</feature>
<reference evidence="1 2" key="1">
    <citation type="submission" date="2023-11" db="EMBL/GenBank/DDBJ databases">
        <title>Halocaridina rubra genome assembly.</title>
        <authorList>
            <person name="Smith C."/>
        </authorList>
    </citation>
    <scope>NUCLEOTIDE SEQUENCE [LARGE SCALE GENOMIC DNA]</scope>
    <source>
        <strain evidence="1">EP-1</strain>
        <tissue evidence="1">Whole</tissue>
    </source>
</reference>
<protein>
    <submittedName>
        <fullName evidence="1">Uncharacterized protein</fullName>
    </submittedName>
</protein>
<accession>A0AAN8WD97</accession>
<evidence type="ECO:0000313" key="2">
    <source>
        <dbReference type="Proteomes" id="UP001381693"/>
    </source>
</evidence>
<sequence>RKRVPESGGRWEEVVAAPTNPRATNLHIVPLRRGRLASVKWPRQKGWDATHQLIKAAMETR</sequence>
<comment type="caution">
    <text evidence="1">The sequence shown here is derived from an EMBL/GenBank/DDBJ whole genome shotgun (WGS) entry which is preliminary data.</text>
</comment>
<name>A0AAN8WD97_HALRR</name>
<keyword evidence="2" id="KW-1185">Reference proteome</keyword>
<dbReference type="EMBL" id="JAXCGZ010021412">
    <property type="protein sequence ID" value="KAK7051434.1"/>
    <property type="molecule type" value="Genomic_DNA"/>
</dbReference>
<dbReference type="AlphaFoldDB" id="A0AAN8WD97"/>
<gene>
    <name evidence="1" type="ORF">SK128_017895</name>
</gene>
<dbReference type="Proteomes" id="UP001381693">
    <property type="component" value="Unassembled WGS sequence"/>
</dbReference>
<proteinExistence type="predicted"/>
<evidence type="ECO:0000313" key="1">
    <source>
        <dbReference type="EMBL" id="KAK7051434.1"/>
    </source>
</evidence>
<organism evidence="1 2">
    <name type="scientific">Halocaridina rubra</name>
    <name type="common">Hawaiian red shrimp</name>
    <dbReference type="NCBI Taxonomy" id="373956"/>
    <lineage>
        <taxon>Eukaryota</taxon>
        <taxon>Metazoa</taxon>
        <taxon>Ecdysozoa</taxon>
        <taxon>Arthropoda</taxon>
        <taxon>Crustacea</taxon>
        <taxon>Multicrustacea</taxon>
        <taxon>Malacostraca</taxon>
        <taxon>Eumalacostraca</taxon>
        <taxon>Eucarida</taxon>
        <taxon>Decapoda</taxon>
        <taxon>Pleocyemata</taxon>
        <taxon>Caridea</taxon>
        <taxon>Atyoidea</taxon>
        <taxon>Atyidae</taxon>
        <taxon>Halocaridina</taxon>
    </lineage>
</organism>